<protein>
    <submittedName>
        <fullName evidence="3">HEPN domain-containing protein</fullName>
    </submittedName>
</protein>
<proteinExistence type="inferred from homology"/>
<evidence type="ECO:0000313" key="3">
    <source>
        <dbReference type="EMBL" id="MEA5476418.1"/>
    </source>
</evidence>
<comment type="caution">
    <text evidence="3">The sequence shown here is derived from an EMBL/GenBank/DDBJ whole genome shotgun (WGS) entry which is preliminary data.</text>
</comment>
<comment type="similarity">
    <text evidence="1">Belongs to the UPF0332 family.</text>
</comment>
<evidence type="ECO:0000256" key="1">
    <source>
        <dbReference type="ARBA" id="ARBA00038248"/>
    </source>
</evidence>
<gene>
    <name evidence="3" type="ORF">VB774_02190</name>
</gene>
<dbReference type="InterPro" id="IPR007842">
    <property type="entry name" value="HEPN_dom"/>
</dbReference>
<sequence>MNEFKKLLSLALEELDIAKLLLERGHYRTCLSRSYYSMYSAIQVLLLSKDLDVSTHKGTIRLFSQHFVKTGQFSSVWSKILSDAYELRQLSDYNADFTGTLAEAETILEKAKDFIVEVEKVLKQ</sequence>
<evidence type="ECO:0000259" key="2">
    <source>
        <dbReference type="Pfam" id="PF05168"/>
    </source>
</evidence>
<accession>A0ABU5TED7</accession>
<dbReference type="PANTHER" id="PTHR36565">
    <property type="entry name" value="UPF0332 PROTEIN TM_1000"/>
    <property type="match status" value="1"/>
</dbReference>
<dbReference type="Pfam" id="PF05168">
    <property type="entry name" value="HEPN"/>
    <property type="match status" value="1"/>
</dbReference>
<dbReference type="InterPro" id="IPR052226">
    <property type="entry name" value="UPF0332_toxin"/>
</dbReference>
<feature type="domain" description="HEPN" evidence="2">
    <location>
        <begin position="5"/>
        <end position="120"/>
    </location>
</feature>
<dbReference type="PANTHER" id="PTHR36565:SF5">
    <property type="entry name" value="TOXIN MJ0605-RELATED"/>
    <property type="match status" value="1"/>
</dbReference>
<dbReference type="EMBL" id="JAYGIE010000005">
    <property type="protein sequence ID" value="MEA5476418.1"/>
    <property type="molecule type" value="Genomic_DNA"/>
</dbReference>
<name>A0ABU5TED7_9CYAN</name>
<dbReference type="RefSeq" id="WP_323259480.1">
    <property type="nucleotide sequence ID" value="NZ_JAYGIE010000005.1"/>
</dbReference>
<evidence type="ECO:0000313" key="4">
    <source>
        <dbReference type="Proteomes" id="UP001301388"/>
    </source>
</evidence>
<organism evidence="3 4">
    <name type="scientific">Pseudanabaena galeata UHCC 0370</name>
    <dbReference type="NCBI Taxonomy" id="3110310"/>
    <lineage>
        <taxon>Bacteria</taxon>
        <taxon>Bacillati</taxon>
        <taxon>Cyanobacteriota</taxon>
        <taxon>Cyanophyceae</taxon>
        <taxon>Pseudanabaenales</taxon>
        <taxon>Pseudanabaenaceae</taxon>
        <taxon>Pseudanabaena</taxon>
    </lineage>
</organism>
<reference evidence="3 4" key="1">
    <citation type="submission" date="2023-12" db="EMBL/GenBank/DDBJ databases">
        <title>Baltic Sea Cyanobacteria.</title>
        <authorList>
            <person name="Delbaje E."/>
            <person name="Fewer D.P."/>
            <person name="Shishido T.K."/>
        </authorList>
    </citation>
    <scope>NUCLEOTIDE SEQUENCE [LARGE SCALE GENOMIC DNA]</scope>
    <source>
        <strain evidence="3 4">UHCC 0370</strain>
    </source>
</reference>
<dbReference type="Gene3D" id="1.20.120.330">
    <property type="entry name" value="Nucleotidyltransferases domain 2"/>
    <property type="match status" value="1"/>
</dbReference>
<keyword evidence="4" id="KW-1185">Reference proteome</keyword>
<dbReference type="Proteomes" id="UP001301388">
    <property type="component" value="Unassembled WGS sequence"/>
</dbReference>